<evidence type="ECO:0000259" key="2">
    <source>
        <dbReference type="Pfam" id="PF09361"/>
    </source>
</evidence>
<feature type="domain" description="Phasin" evidence="2">
    <location>
        <begin position="179"/>
        <end position="277"/>
    </location>
</feature>
<sequence length="291" mass="29558">MTTRKTPGTGTRGRTTRGTASDATGTATPKVAATKAAPAKAAPAETAAETAAEATTAAAETVTETVQAATDTAARTVKATTEAAAEAAPAVTEAAAATPTPATPAPATPAVPAMKSGAELMEEMAAMAAATTAADIAAEAVRTASAIAERSAKAAMEVFDGVKKSVSPDGMADGTAMLEEANRLRERAVEDLMEASNETAKALSDATDGIIAFTQARIDFGVSTAREAFSAQSFEEMAAVQERYARGLVDLYVEHAAKMSEVGIRLAGAALGPLNRQWQNAFTPPSARPRV</sequence>
<gene>
    <name evidence="3" type="ORF">DCK97_28965</name>
</gene>
<dbReference type="Proteomes" id="UP000257706">
    <property type="component" value="Unassembled WGS sequence"/>
</dbReference>
<accession>A0A3B9IUL2</accession>
<protein>
    <recommendedName>
        <fullName evidence="2">Phasin domain-containing protein</fullName>
    </recommendedName>
</protein>
<evidence type="ECO:0000313" key="3">
    <source>
        <dbReference type="EMBL" id="HAE51450.1"/>
    </source>
</evidence>
<dbReference type="EMBL" id="DMAI01000483">
    <property type="protein sequence ID" value="HAE51450.1"/>
    <property type="molecule type" value="Genomic_DNA"/>
</dbReference>
<name>A0A3B9IUL2_9PROT</name>
<dbReference type="Pfam" id="PF09361">
    <property type="entry name" value="Phasin_2"/>
    <property type="match status" value="1"/>
</dbReference>
<feature type="compositionally biased region" description="Low complexity" evidence="1">
    <location>
        <begin position="89"/>
        <end position="100"/>
    </location>
</feature>
<reference evidence="3 4" key="1">
    <citation type="journal article" date="2018" name="Nat. Biotechnol.">
        <title>A standardized bacterial taxonomy based on genome phylogeny substantially revises the tree of life.</title>
        <authorList>
            <person name="Parks D.H."/>
            <person name="Chuvochina M."/>
            <person name="Waite D.W."/>
            <person name="Rinke C."/>
            <person name="Skarshewski A."/>
            <person name="Chaumeil P.A."/>
            <person name="Hugenholtz P."/>
        </authorList>
    </citation>
    <scope>NUCLEOTIDE SEQUENCE [LARGE SCALE GENOMIC DNA]</scope>
    <source>
        <strain evidence="3">UBA8739</strain>
    </source>
</reference>
<feature type="region of interest" description="Disordered" evidence="1">
    <location>
        <begin position="89"/>
        <end position="109"/>
    </location>
</feature>
<dbReference type="InterPro" id="IPR018968">
    <property type="entry name" value="Phasin"/>
</dbReference>
<dbReference type="AlphaFoldDB" id="A0A3B9IUL2"/>
<feature type="region of interest" description="Disordered" evidence="1">
    <location>
        <begin position="1"/>
        <end position="62"/>
    </location>
</feature>
<evidence type="ECO:0000313" key="4">
    <source>
        <dbReference type="Proteomes" id="UP000257706"/>
    </source>
</evidence>
<evidence type="ECO:0000256" key="1">
    <source>
        <dbReference type="SAM" id="MobiDB-lite"/>
    </source>
</evidence>
<comment type="caution">
    <text evidence="3">The sequence shown here is derived from an EMBL/GenBank/DDBJ whole genome shotgun (WGS) entry which is preliminary data.</text>
</comment>
<proteinExistence type="predicted"/>
<organism evidence="3 4">
    <name type="scientific">Tistrella mobilis</name>
    <dbReference type="NCBI Taxonomy" id="171437"/>
    <lineage>
        <taxon>Bacteria</taxon>
        <taxon>Pseudomonadati</taxon>
        <taxon>Pseudomonadota</taxon>
        <taxon>Alphaproteobacteria</taxon>
        <taxon>Geminicoccales</taxon>
        <taxon>Geminicoccaceae</taxon>
        <taxon>Tistrella</taxon>
    </lineage>
</organism>